<keyword evidence="3" id="KW-1185">Reference proteome</keyword>
<dbReference type="EMBL" id="GG692399">
    <property type="protein sequence ID" value="EER32414.1"/>
    <property type="molecule type" value="Genomic_DNA"/>
</dbReference>
<feature type="transmembrane region" description="Helical" evidence="1">
    <location>
        <begin position="112"/>
        <end position="135"/>
    </location>
</feature>
<protein>
    <submittedName>
        <fullName evidence="2">Uncharacterized protein</fullName>
    </submittedName>
</protein>
<evidence type="ECO:0000313" key="2">
    <source>
        <dbReference type="EMBL" id="EER32414.1"/>
    </source>
</evidence>
<dbReference type="GeneID" id="8297063"/>
<sequence length="172" mass="19806">MYSFIYIRILFRFILYVSKIRVSHSMLYTTSDQRSFNNLFLFSLFLILSTFLACILLAILSYLSFSSLISLLRFKSSSFCFLAVSFSSFNSFILALYCSSSNFFSSRCLNEFFLVLDTTPMVLTLKASFFIFQFLPFTLEPSPLSFGANGSMYFLGISLNSIFDDELIFNDE</sequence>
<feature type="transmembrane region" description="Helical" evidence="1">
    <location>
        <begin position="39"/>
        <end position="64"/>
    </location>
</feature>
<organism evidence="2 3">
    <name type="scientific">Candida tropicalis (strain ATCC MYA-3404 / T1)</name>
    <name type="common">Yeast</name>
    <dbReference type="NCBI Taxonomy" id="294747"/>
    <lineage>
        <taxon>Eukaryota</taxon>
        <taxon>Fungi</taxon>
        <taxon>Dikarya</taxon>
        <taxon>Ascomycota</taxon>
        <taxon>Saccharomycotina</taxon>
        <taxon>Pichiomycetes</taxon>
        <taxon>Debaryomycetaceae</taxon>
        <taxon>Candida/Lodderomyces clade</taxon>
        <taxon>Candida</taxon>
    </lineage>
</organism>
<evidence type="ECO:0000256" key="1">
    <source>
        <dbReference type="SAM" id="Phobius"/>
    </source>
</evidence>
<dbReference type="AlphaFoldDB" id="C5MCY4"/>
<accession>C5MCY4</accession>
<dbReference type="KEGG" id="ctp:CTRG_04085"/>
<dbReference type="VEuPathDB" id="FungiDB:CTRG_04085"/>
<dbReference type="HOGENOM" id="CLU_1555042_0_0_1"/>
<keyword evidence="1" id="KW-0472">Membrane</keyword>
<name>C5MCY4_CANTT</name>
<keyword evidence="1" id="KW-0812">Transmembrane</keyword>
<gene>
    <name evidence="2" type="ORF">CTRG_04085</name>
</gene>
<evidence type="ECO:0000313" key="3">
    <source>
        <dbReference type="Proteomes" id="UP000002037"/>
    </source>
</evidence>
<proteinExistence type="predicted"/>
<dbReference type="Proteomes" id="UP000002037">
    <property type="component" value="Unassembled WGS sequence"/>
</dbReference>
<reference evidence="2 3" key="1">
    <citation type="journal article" date="2009" name="Nature">
        <title>Evolution of pathogenicity and sexual reproduction in eight Candida genomes.</title>
        <authorList>
            <person name="Butler G."/>
            <person name="Rasmussen M.D."/>
            <person name="Lin M.F."/>
            <person name="Santos M.A."/>
            <person name="Sakthikumar S."/>
            <person name="Munro C.A."/>
            <person name="Rheinbay E."/>
            <person name="Grabherr M."/>
            <person name="Forche A."/>
            <person name="Reedy J.L."/>
            <person name="Agrafioti I."/>
            <person name="Arnaud M.B."/>
            <person name="Bates S."/>
            <person name="Brown A.J."/>
            <person name="Brunke S."/>
            <person name="Costanzo M.C."/>
            <person name="Fitzpatrick D.A."/>
            <person name="de Groot P.W."/>
            <person name="Harris D."/>
            <person name="Hoyer L.L."/>
            <person name="Hube B."/>
            <person name="Klis F.M."/>
            <person name="Kodira C."/>
            <person name="Lennard N."/>
            <person name="Logue M.E."/>
            <person name="Martin R."/>
            <person name="Neiman A.M."/>
            <person name="Nikolaou E."/>
            <person name="Quail M.A."/>
            <person name="Quinn J."/>
            <person name="Santos M.C."/>
            <person name="Schmitzberger F.F."/>
            <person name="Sherlock G."/>
            <person name="Shah P."/>
            <person name="Silverstein K.A."/>
            <person name="Skrzypek M.S."/>
            <person name="Soll D."/>
            <person name="Staggs R."/>
            <person name="Stansfield I."/>
            <person name="Stumpf M.P."/>
            <person name="Sudbery P.E."/>
            <person name="Srikantha T."/>
            <person name="Zeng Q."/>
            <person name="Berman J."/>
            <person name="Berriman M."/>
            <person name="Heitman J."/>
            <person name="Gow N.A."/>
            <person name="Lorenz M.C."/>
            <person name="Birren B.W."/>
            <person name="Kellis M."/>
            <person name="Cuomo C.A."/>
        </authorList>
    </citation>
    <scope>NUCLEOTIDE SEQUENCE [LARGE SCALE GENOMIC DNA]</scope>
    <source>
        <strain evidence="3">ATCC MYA-3404 / T1</strain>
    </source>
</reference>
<feature type="transmembrane region" description="Helical" evidence="1">
    <location>
        <begin position="76"/>
        <end position="100"/>
    </location>
</feature>
<keyword evidence="1" id="KW-1133">Transmembrane helix</keyword>
<dbReference type="RefSeq" id="XP_002549788.1">
    <property type="nucleotide sequence ID" value="XM_002549742.1"/>
</dbReference>